<dbReference type="EC" id="6.1.1.10" evidence="2"/>
<dbReference type="Proteomes" id="UP000268321">
    <property type="component" value="Unassembled WGS sequence"/>
</dbReference>
<dbReference type="InterPro" id="IPR015413">
    <property type="entry name" value="Methionyl/Leucyl_tRNA_Synth"/>
</dbReference>
<dbReference type="CDD" id="cd00814">
    <property type="entry name" value="MetRS_core"/>
    <property type="match status" value="1"/>
</dbReference>
<dbReference type="EMBL" id="ML004465">
    <property type="protein sequence ID" value="RKP30137.1"/>
    <property type="molecule type" value="Genomic_DNA"/>
</dbReference>
<evidence type="ECO:0000256" key="4">
    <source>
        <dbReference type="ARBA" id="ARBA00022741"/>
    </source>
</evidence>
<evidence type="ECO:0000256" key="6">
    <source>
        <dbReference type="ARBA" id="ARBA00022917"/>
    </source>
</evidence>
<dbReference type="InterPro" id="IPR009080">
    <property type="entry name" value="tRNAsynth_Ia_anticodon-bd"/>
</dbReference>
<proteinExistence type="inferred from homology"/>
<dbReference type="Pfam" id="PF09334">
    <property type="entry name" value="tRNA-synt_1g"/>
    <property type="match status" value="1"/>
</dbReference>
<evidence type="ECO:0000313" key="13">
    <source>
        <dbReference type="Proteomes" id="UP000268321"/>
    </source>
</evidence>
<evidence type="ECO:0000256" key="3">
    <source>
        <dbReference type="ARBA" id="ARBA00022598"/>
    </source>
</evidence>
<dbReference type="SUPFAM" id="SSF52374">
    <property type="entry name" value="Nucleotidylyl transferase"/>
    <property type="match status" value="1"/>
</dbReference>
<dbReference type="PRINTS" id="PR01041">
    <property type="entry name" value="TRNASYNTHMET"/>
</dbReference>
<dbReference type="Gene3D" id="3.40.50.620">
    <property type="entry name" value="HUPs"/>
    <property type="match status" value="1"/>
</dbReference>
<feature type="domain" description="Methionyl/Leucyl tRNA synthetase" evidence="11">
    <location>
        <begin position="19"/>
        <end position="383"/>
    </location>
</feature>
<organism evidence="12 13">
    <name type="scientific">Metschnikowia bicuspidata</name>
    <dbReference type="NCBI Taxonomy" id="27322"/>
    <lineage>
        <taxon>Eukaryota</taxon>
        <taxon>Fungi</taxon>
        <taxon>Dikarya</taxon>
        <taxon>Ascomycota</taxon>
        <taxon>Saccharomycotina</taxon>
        <taxon>Pichiomycetes</taxon>
        <taxon>Metschnikowiaceae</taxon>
        <taxon>Metschnikowia</taxon>
    </lineage>
</organism>
<accession>A0A4P9ZBC0</accession>
<evidence type="ECO:0000256" key="2">
    <source>
        <dbReference type="ARBA" id="ARBA00012838"/>
    </source>
</evidence>
<comment type="similarity">
    <text evidence="1 10">Belongs to the class-I aminoacyl-tRNA synthetase family.</text>
</comment>
<name>A0A4P9ZBC0_9ASCO</name>
<evidence type="ECO:0000256" key="1">
    <source>
        <dbReference type="ARBA" id="ARBA00005594"/>
    </source>
</evidence>
<dbReference type="InterPro" id="IPR033911">
    <property type="entry name" value="MetRS_core"/>
</dbReference>
<dbReference type="AlphaFoldDB" id="A0A4P9ZBC0"/>
<dbReference type="Gene3D" id="2.170.220.10">
    <property type="match status" value="1"/>
</dbReference>
<evidence type="ECO:0000256" key="8">
    <source>
        <dbReference type="ARBA" id="ARBA00026124"/>
    </source>
</evidence>
<protein>
    <recommendedName>
        <fullName evidence="8">Methionine--tRNA ligase, mitochondrial</fullName>
        <ecNumber evidence="2">6.1.1.10</ecNumber>
    </recommendedName>
    <alternativeName>
        <fullName evidence="9">Methionyl-tRNA synthetase</fullName>
    </alternativeName>
</protein>
<evidence type="ECO:0000256" key="7">
    <source>
        <dbReference type="ARBA" id="ARBA00023146"/>
    </source>
</evidence>
<reference evidence="13" key="1">
    <citation type="journal article" date="2018" name="Nat. Microbiol.">
        <title>Leveraging single-cell genomics to expand the fungal tree of life.</title>
        <authorList>
            <person name="Ahrendt S.R."/>
            <person name="Quandt C.A."/>
            <person name="Ciobanu D."/>
            <person name="Clum A."/>
            <person name="Salamov A."/>
            <person name="Andreopoulos B."/>
            <person name="Cheng J.F."/>
            <person name="Woyke T."/>
            <person name="Pelin A."/>
            <person name="Henrissat B."/>
            <person name="Reynolds N.K."/>
            <person name="Benny G.L."/>
            <person name="Smith M.E."/>
            <person name="James T.Y."/>
            <person name="Grigoriev I.V."/>
        </authorList>
    </citation>
    <scope>NUCLEOTIDE SEQUENCE [LARGE SCALE GENOMIC DNA]</scope>
    <source>
        <strain evidence="13">Baker2002</strain>
    </source>
</reference>
<dbReference type="Gene3D" id="1.10.730.10">
    <property type="entry name" value="Isoleucyl-tRNA Synthetase, Domain 1"/>
    <property type="match status" value="1"/>
</dbReference>
<evidence type="ECO:0000256" key="9">
    <source>
        <dbReference type="ARBA" id="ARBA00030904"/>
    </source>
</evidence>
<evidence type="ECO:0000256" key="10">
    <source>
        <dbReference type="RuleBase" id="RU363039"/>
    </source>
</evidence>
<dbReference type="InterPro" id="IPR014758">
    <property type="entry name" value="Met-tRNA_synth"/>
</dbReference>
<evidence type="ECO:0000259" key="11">
    <source>
        <dbReference type="Pfam" id="PF09334"/>
    </source>
</evidence>
<evidence type="ECO:0000256" key="5">
    <source>
        <dbReference type="ARBA" id="ARBA00022840"/>
    </source>
</evidence>
<dbReference type="PANTHER" id="PTHR43326:SF1">
    <property type="entry name" value="METHIONINE--TRNA LIGASE, MITOCHONDRIAL"/>
    <property type="match status" value="1"/>
</dbReference>
<keyword evidence="4 10" id="KW-0547">Nucleotide-binding</keyword>
<dbReference type="GO" id="GO:0005524">
    <property type="term" value="F:ATP binding"/>
    <property type="evidence" value="ECO:0007669"/>
    <property type="project" value="UniProtKB-KW"/>
</dbReference>
<dbReference type="SUPFAM" id="SSF47323">
    <property type="entry name" value="Anticodon-binding domain of a subclass of class I aminoacyl-tRNA synthetases"/>
    <property type="match status" value="1"/>
</dbReference>
<keyword evidence="3 10" id="KW-0436">Ligase</keyword>
<keyword evidence="6 10" id="KW-0648">Protein biosynthesis</keyword>
<dbReference type="FunFam" id="2.170.220.10:FF:000002">
    <property type="entry name" value="Methionine--tRNA ligase"/>
    <property type="match status" value="1"/>
</dbReference>
<gene>
    <name evidence="12" type="ORF">METBISCDRAFT_16984</name>
</gene>
<dbReference type="PANTHER" id="PTHR43326">
    <property type="entry name" value="METHIONYL-TRNA SYNTHETASE"/>
    <property type="match status" value="1"/>
</dbReference>
<keyword evidence="7 10" id="KW-0030">Aminoacyl-tRNA synthetase</keyword>
<dbReference type="GO" id="GO:0004825">
    <property type="term" value="F:methionine-tRNA ligase activity"/>
    <property type="evidence" value="ECO:0007669"/>
    <property type="project" value="UniProtKB-EC"/>
</dbReference>
<sequence>MLRTARSLCTAPRPAKPLYITTPIFYVNAKPHLGHIYSMLLADTRVRWEQLRPGQNTYFLTGTDEHGLKIQAVAEKERIAPKTLVDRVSQNFRALAETFNVQPNRFIRTTDADHLQAVRHFWKAMEAKGFIYKSSHSGWYSVSDEAFYSKTQVEDIIDLQGNRKKVSVETGNEVFFHREENYFFRLSAFQSRLLLHLQANPDFVYPPQKATDLLRQLRDEKLDDLSISRPAPRLLWGIPVPGDLSQTIYVWFDALINYITAAGYPTFPEDRAVNIWPALTHIVGKDIFRFHCVYWPAFLKAVDLPLPEQVLVHSHWLSNGVKMSKSLGNVVDPMELAAYYGVDPTRLYLMEQANIATDCRFSEEALYQRRALLLNKWANIGSRLRGGKFLLSRAAQKFALGRLANFAYLFREYGHSTHKDEVLKLVDTLVTSVNTLYADMDAEMSSFGQMYALQRWWDTVELGNALFTLAEPWTYAKAEEAINQRQRDALEDIMDFIVYATAEVGRTLSICISPFMPQLATKFLDQLGVASEKRNAEFCTFGADSSYVNAPGGGKLMEKVTKRH</sequence>
<keyword evidence="5 10" id="KW-0067">ATP-binding</keyword>
<dbReference type="NCBIfam" id="TIGR00398">
    <property type="entry name" value="metG"/>
    <property type="match status" value="1"/>
</dbReference>
<dbReference type="InterPro" id="IPR014729">
    <property type="entry name" value="Rossmann-like_a/b/a_fold"/>
</dbReference>
<keyword evidence="13" id="KW-1185">Reference proteome</keyword>
<evidence type="ECO:0000313" key="12">
    <source>
        <dbReference type="EMBL" id="RKP30137.1"/>
    </source>
</evidence>
<dbReference type="GO" id="GO:0006431">
    <property type="term" value="P:methionyl-tRNA aminoacylation"/>
    <property type="evidence" value="ECO:0007669"/>
    <property type="project" value="InterPro"/>
</dbReference>
<dbReference type="OrthoDB" id="24670at2759"/>
<dbReference type="InterPro" id="IPR023457">
    <property type="entry name" value="Met-tRNA_synth_2"/>
</dbReference>